<feature type="non-terminal residue" evidence="1">
    <location>
        <position position="1"/>
    </location>
</feature>
<reference evidence="1 2" key="1">
    <citation type="journal article" date="2018" name="Vet. Microbiol.">
        <title>Clonal diversity and geographic distribution of methicillin-resistant Staphylococcus pseudintermedius from Australian animals: Discovery of novel sequence types.</title>
        <authorList>
            <person name="Worthing K.A."/>
            <person name="Abraham S."/>
            <person name="Coombs G.W."/>
            <person name="Pang S."/>
            <person name="Saputra S."/>
            <person name="Jordan D."/>
            <person name="Trott D.J."/>
            <person name="Norris J.M."/>
        </authorList>
    </citation>
    <scope>NUCLEOTIDE SEQUENCE [LARGE SCALE GENOMIC DNA]</scope>
    <source>
        <strain evidence="1 2">ST71 3</strain>
    </source>
</reference>
<dbReference type="AlphaFoldDB" id="A0A317ZA51"/>
<dbReference type="Proteomes" id="UP000246351">
    <property type="component" value="Unassembled WGS sequence"/>
</dbReference>
<protein>
    <submittedName>
        <fullName evidence="1">Uncharacterized protein</fullName>
    </submittedName>
</protein>
<evidence type="ECO:0000313" key="1">
    <source>
        <dbReference type="EMBL" id="PWZ98946.1"/>
    </source>
</evidence>
<accession>A0A317ZA51</accession>
<evidence type="ECO:0000313" key="2">
    <source>
        <dbReference type="Proteomes" id="UP000246351"/>
    </source>
</evidence>
<sequence length="76" mass="9061">KKATKSLWCTLFVAFFMLSQHSMTRWGLMRTKRYHKIPFNQGGNCSYQRRILKPILKLGLGIRTYLYYNVDKVSKK</sequence>
<name>A0A317ZA51_STAPS</name>
<dbReference type="STRING" id="937773.SPSINT_1954"/>
<gene>
    <name evidence="1" type="ORF">DD924_05315</name>
</gene>
<dbReference type="EMBL" id="QEIV01000435">
    <property type="protein sequence ID" value="PWZ98946.1"/>
    <property type="molecule type" value="Genomic_DNA"/>
</dbReference>
<comment type="caution">
    <text evidence="1">The sequence shown here is derived from an EMBL/GenBank/DDBJ whole genome shotgun (WGS) entry which is preliminary data.</text>
</comment>
<dbReference type="RefSeq" id="WP_206781519.1">
    <property type="nucleotide sequence ID" value="NZ_QEIP01000432.1"/>
</dbReference>
<organism evidence="1 2">
    <name type="scientific">Staphylococcus pseudintermedius</name>
    <dbReference type="NCBI Taxonomy" id="283734"/>
    <lineage>
        <taxon>Bacteria</taxon>
        <taxon>Bacillati</taxon>
        <taxon>Bacillota</taxon>
        <taxon>Bacilli</taxon>
        <taxon>Bacillales</taxon>
        <taxon>Staphylococcaceae</taxon>
        <taxon>Staphylococcus</taxon>
        <taxon>Staphylococcus intermedius group</taxon>
    </lineage>
</organism>
<proteinExistence type="predicted"/>